<protein>
    <submittedName>
        <fullName evidence="1">Uncharacterized protein</fullName>
    </submittedName>
</protein>
<dbReference type="EMBL" id="BPLR01013837">
    <property type="protein sequence ID" value="GIY64133.1"/>
    <property type="molecule type" value="Genomic_DNA"/>
</dbReference>
<gene>
    <name evidence="1" type="ORF">CEXT_198801</name>
</gene>
<proteinExistence type="predicted"/>
<name>A0AAV4V2A4_CAEEX</name>
<accession>A0AAV4V2A4</accession>
<reference evidence="1 2" key="1">
    <citation type="submission" date="2021-06" db="EMBL/GenBank/DDBJ databases">
        <title>Caerostris extrusa draft genome.</title>
        <authorList>
            <person name="Kono N."/>
            <person name="Arakawa K."/>
        </authorList>
    </citation>
    <scope>NUCLEOTIDE SEQUENCE [LARGE SCALE GENOMIC DNA]</scope>
</reference>
<dbReference type="AlphaFoldDB" id="A0AAV4V2A4"/>
<evidence type="ECO:0000313" key="2">
    <source>
        <dbReference type="Proteomes" id="UP001054945"/>
    </source>
</evidence>
<organism evidence="1 2">
    <name type="scientific">Caerostris extrusa</name>
    <name type="common">Bark spider</name>
    <name type="synonym">Caerostris bankana</name>
    <dbReference type="NCBI Taxonomy" id="172846"/>
    <lineage>
        <taxon>Eukaryota</taxon>
        <taxon>Metazoa</taxon>
        <taxon>Ecdysozoa</taxon>
        <taxon>Arthropoda</taxon>
        <taxon>Chelicerata</taxon>
        <taxon>Arachnida</taxon>
        <taxon>Araneae</taxon>
        <taxon>Araneomorphae</taxon>
        <taxon>Entelegynae</taxon>
        <taxon>Araneoidea</taxon>
        <taxon>Araneidae</taxon>
        <taxon>Caerostris</taxon>
    </lineage>
</organism>
<evidence type="ECO:0000313" key="1">
    <source>
        <dbReference type="EMBL" id="GIY64133.1"/>
    </source>
</evidence>
<keyword evidence="2" id="KW-1185">Reference proteome</keyword>
<sequence>MDIFTFFLNNNKRCTIKHNNIPIFNQFNSKYILPKENYKRQSLIPTSLQLEEFTERHYFLLLQLRQHYHANRAIHSTPSSRTRTTPSDQGRYRFIQEQNNQGNFSLYKSRLIRIMVEEKSSPTGLLWQTAFN</sequence>
<dbReference type="Proteomes" id="UP001054945">
    <property type="component" value="Unassembled WGS sequence"/>
</dbReference>
<comment type="caution">
    <text evidence="1">The sequence shown here is derived from an EMBL/GenBank/DDBJ whole genome shotgun (WGS) entry which is preliminary data.</text>
</comment>